<organism evidence="3 4">
    <name type="scientific">Paralimibaculum aggregatum</name>
    <dbReference type="NCBI Taxonomy" id="3036245"/>
    <lineage>
        <taxon>Bacteria</taxon>
        <taxon>Pseudomonadati</taxon>
        <taxon>Pseudomonadota</taxon>
        <taxon>Alphaproteobacteria</taxon>
        <taxon>Rhodobacterales</taxon>
        <taxon>Paracoccaceae</taxon>
        <taxon>Paralimibaculum</taxon>
    </lineage>
</organism>
<dbReference type="InterPro" id="IPR006016">
    <property type="entry name" value="UspA"/>
</dbReference>
<dbReference type="SUPFAM" id="SSF52402">
    <property type="entry name" value="Adenine nucleotide alpha hydrolases-like"/>
    <property type="match status" value="1"/>
</dbReference>
<evidence type="ECO:0000259" key="2">
    <source>
        <dbReference type="Pfam" id="PF00582"/>
    </source>
</evidence>
<dbReference type="Pfam" id="PF00582">
    <property type="entry name" value="Usp"/>
    <property type="match status" value="1"/>
</dbReference>
<dbReference type="PANTHER" id="PTHR46268:SF6">
    <property type="entry name" value="UNIVERSAL STRESS PROTEIN UP12"/>
    <property type="match status" value="1"/>
</dbReference>
<dbReference type="InterPro" id="IPR014729">
    <property type="entry name" value="Rossmann-like_a/b/a_fold"/>
</dbReference>
<evidence type="ECO:0000313" key="3">
    <source>
        <dbReference type="EMBL" id="GMG83513.1"/>
    </source>
</evidence>
<dbReference type="CDD" id="cd00293">
    <property type="entry name" value="USP-like"/>
    <property type="match status" value="1"/>
</dbReference>
<sequence>MYNNLLIPIAEDHGTETDRVLAIAAALQGDGAAVTLLHVIEEIPQMALVHIPPEVLERSRTDAHDMLAGVAARFDGAPRTALQGGHGGRSIVDYAETHGIDCIVMRSHRPEFQDVFFGSTAAHVVRHAPCSVHVLR</sequence>
<comment type="similarity">
    <text evidence="1">Belongs to the universal stress protein A family.</text>
</comment>
<comment type="caution">
    <text evidence="3">The sequence shown here is derived from an EMBL/GenBank/DDBJ whole genome shotgun (WGS) entry which is preliminary data.</text>
</comment>
<dbReference type="EMBL" id="BSYI01000020">
    <property type="protein sequence ID" value="GMG83513.1"/>
    <property type="molecule type" value="Genomic_DNA"/>
</dbReference>
<name>A0ABQ6LQQ8_9RHOB</name>
<dbReference type="PANTHER" id="PTHR46268">
    <property type="entry name" value="STRESS RESPONSE PROTEIN NHAX"/>
    <property type="match status" value="1"/>
</dbReference>
<reference evidence="3 4" key="1">
    <citation type="submission" date="2023-04" db="EMBL/GenBank/DDBJ databases">
        <title>Marinoamorphus aggregata gen. nov., sp. Nov., isolate from tissue of brittle star Ophioplocus japonicus.</title>
        <authorList>
            <person name="Kawano K."/>
            <person name="Sawayama S."/>
            <person name="Nakagawa S."/>
        </authorList>
    </citation>
    <scope>NUCLEOTIDE SEQUENCE [LARGE SCALE GENOMIC DNA]</scope>
    <source>
        <strain evidence="3 4">NKW23</strain>
    </source>
</reference>
<evidence type="ECO:0000256" key="1">
    <source>
        <dbReference type="ARBA" id="ARBA00008791"/>
    </source>
</evidence>
<evidence type="ECO:0000313" key="4">
    <source>
        <dbReference type="Proteomes" id="UP001239909"/>
    </source>
</evidence>
<feature type="domain" description="UspA" evidence="2">
    <location>
        <begin position="1"/>
        <end position="136"/>
    </location>
</feature>
<dbReference type="RefSeq" id="WP_285672308.1">
    <property type="nucleotide sequence ID" value="NZ_BSYI01000020.1"/>
</dbReference>
<protein>
    <recommendedName>
        <fullName evidence="2">UspA domain-containing protein</fullName>
    </recommendedName>
</protein>
<gene>
    <name evidence="3" type="ORF">LNKW23_27260</name>
</gene>
<proteinExistence type="inferred from homology"/>
<accession>A0ABQ6LQQ8</accession>
<keyword evidence="4" id="KW-1185">Reference proteome</keyword>
<dbReference type="Proteomes" id="UP001239909">
    <property type="component" value="Unassembled WGS sequence"/>
</dbReference>
<dbReference type="Gene3D" id="3.40.50.620">
    <property type="entry name" value="HUPs"/>
    <property type="match status" value="1"/>
</dbReference>